<name>A0A6P8HTD9_ACTTE</name>
<evidence type="ECO:0000313" key="2">
    <source>
        <dbReference type="RefSeq" id="XP_031555950.1"/>
    </source>
</evidence>
<protein>
    <submittedName>
        <fullName evidence="2">Uncharacterized protein LOC116292738</fullName>
    </submittedName>
</protein>
<sequence length="165" mass="18171">MKANKKASLDSKVTIQSIQLDTSESKADSHVRLQSLLLKNPGILASRVYLKSELQILCQGYEIPFKSSDNKEKLSTLLGNQIKQLNGMPKPGKITELEGERDVQSVSSPSGHYQAGNPEISINHLEDHLEISHAQSSSSAQGNNNEVLDQQPVMICIFRSVEHAH</sequence>
<dbReference type="RefSeq" id="XP_031555950.1">
    <property type="nucleotide sequence ID" value="XM_031700090.1"/>
</dbReference>
<keyword evidence="1" id="KW-1185">Reference proteome</keyword>
<dbReference type="GeneID" id="116292738"/>
<dbReference type="InParanoid" id="A0A6P8HTD9"/>
<organism evidence="1 2">
    <name type="scientific">Actinia tenebrosa</name>
    <name type="common">Australian red waratah sea anemone</name>
    <dbReference type="NCBI Taxonomy" id="6105"/>
    <lineage>
        <taxon>Eukaryota</taxon>
        <taxon>Metazoa</taxon>
        <taxon>Cnidaria</taxon>
        <taxon>Anthozoa</taxon>
        <taxon>Hexacorallia</taxon>
        <taxon>Actiniaria</taxon>
        <taxon>Actiniidae</taxon>
        <taxon>Actinia</taxon>
    </lineage>
</organism>
<dbReference type="Proteomes" id="UP000515163">
    <property type="component" value="Unplaced"/>
</dbReference>
<evidence type="ECO:0000313" key="1">
    <source>
        <dbReference type="Proteomes" id="UP000515163"/>
    </source>
</evidence>
<dbReference type="AlphaFoldDB" id="A0A6P8HTD9"/>
<dbReference type="KEGG" id="aten:116292738"/>
<reference evidence="2" key="1">
    <citation type="submission" date="2025-08" db="UniProtKB">
        <authorList>
            <consortium name="RefSeq"/>
        </authorList>
    </citation>
    <scope>IDENTIFICATION</scope>
    <source>
        <tissue evidence="2">Tentacle</tissue>
    </source>
</reference>
<gene>
    <name evidence="2" type="primary">LOC116292738</name>
</gene>
<accession>A0A6P8HTD9</accession>
<dbReference type="OrthoDB" id="5988190at2759"/>
<proteinExistence type="predicted"/>